<evidence type="ECO:0000256" key="3">
    <source>
        <dbReference type="ARBA" id="ARBA00022741"/>
    </source>
</evidence>
<evidence type="ECO:0000313" key="8">
    <source>
        <dbReference type="EMBL" id="PSF37118.1"/>
    </source>
</evidence>
<dbReference type="PRINTS" id="PR00990">
    <property type="entry name" value="RIBOKINASE"/>
</dbReference>
<dbReference type="InterPro" id="IPR050306">
    <property type="entry name" value="PfkB_Carbo_kinase"/>
</dbReference>
<evidence type="ECO:0000256" key="1">
    <source>
        <dbReference type="ARBA" id="ARBA00010688"/>
    </source>
</evidence>
<dbReference type="InterPro" id="IPR011611">
    <property type="entry name" value="PfkB_dom"/>
</dbReference>
<dbReference type="Pfam" id="PF00294">
    <property type="entry name" value="PfkB"/>
    <property type="match status" value="1"/>
</dbReference>
<accession>A0A2T1LXN5</accession>
<dbReference type="Proteomes" id="UP000239001">
    <property type="component" value="Unassembled WGS sequence"/>
</dbReference>
<gene>
    <name evidence="8" type="ORF">C7H19_11815</name>
</gene>
<keyword evidence="5" id="KW-0067">ATP-binding</keyword>
<dbReference type="RefSeq" id="WP_106457083.1">
    <property type="nucleotide sequence ID" value="NZ_PXOH01000011.1"/>
</dbReference>
<dbReference type="OrthoDB" id="9813569at2"/>
<dbReference type="EMBL" id="PXOH01000011">
    <property type="protein sequence ID" value="PSF37118.1"/>
    <property type="molecule type" value="Genomic_DNA"/>
</dbReference>
<comment type="similarity">
    <text evidence="1 6">Belongs to the carbohydrate kinase PfkB family.</text>
</comment>
<dbReference type="AlphaFoldDB" id="A0A2T1LXN5"/>
<dbReference type="SUPFAM" id="SSF53613">
    <property type="entry name" value="Ribokinase-like"/>
    <property type="match status" value="1"/>
</dbReference>
<dbReference type="InterPro" id="IPR002173">
    <property type="entry name" value="Carboh/pur_kinase_PfkB_CS"/>
</dbReference>
<dbReference type="PROSITE" id="PS00583">
    <property type="entry name" value="PFKB_KINASES_1"/>
    <property type="match status" value="1"/>
</dbReference>
<evidence type="ECO:0000259" key="7">
    <source>
        <dbReference type="Pfam" id="PF00294"/>
    </source>
</evidence>
<dbReference type="PANTHER" id="PTHR43085">
    <property type="entry name" value="HEXOKINASE FAMILY MEMBER"/>
    <property type="match status" value="1"/>
</dbReference>
<keyword evidence="4 6" id="KW-0418">Kinase</keyword>
<evidence type="ECO:0000256" key="6">
    <source>
        <dbReference type="RuleBase" id="RU003704"/>
    </source>
</evidence>
<dbReference type="GO" id="GO:0008865">
    <property type="term" value="F:fructokinase activity"/>
    <property type="evidence" value="ECO:0007669"/>
    <property type="project" value="UniProtKB-ARBA"/>
</dbReference>
<dbReference type="GO" id="GO:0006000">
    <property type="term" value="P:fructose metabolic process"/>
    <property type="evidence" value="ECO:0007669"/>
    <property type="project" value="UniProtKB-ARBA"/>
</dbReference>
<keyword evidence="3" id="KW-0547">Nucleotide-binding</keyword>
<dbReference type="PROSITE" id="PS00584">
    <property type="entry name" value="PFKB_KINASES_2"/>
    <property type="match status" value="1"/>
</dbReference>
<reference evidence="8 9" key="2">
    <citation type="submission" date="2018-03" db="EMBL/GenBank/DDBJ databases">
        <authorList>
            <person name="Keele B.F."/>
        </authorList>
    </citation>
    <scope>NUCLEOTIDE SEQUENCE [LARGE SCALE GENOMIC DNA]</scope>
    <source>
        <strain evidence="8 9">CCALA 016</strain>
    </source>
</reference>
<feature type="domain" description="Carbohydrate kinase PfkB" evidence="7">
    <location>
        <begin position="4"/>
        <end position="310"/>
    </location>
</feature>
<dbReference type="CDD" id="cd01167">
    <property type="entry name" value="bac_FRK"/>
    <property type="match status" value="1"/>
</dbReference>
<proteinExistence type="inferred from homology"/>
<comment type="caution">
    <text evidence="8">The sequence shown here is derived from an EMBL/GenBank/DDBJ whole genome shotgun (WGS) entry which is preliminary data.</text>
</comment>
<dbReference type="InterPro" id="IPR002139">
    <property type="entry name" value="Ribo/fructo_kinase"/>
</dbReference>
<dbReference type="Gene3D" id="3.40.1190.20">
    <property type="match status" value="1"/>
</dbReference>
<evidence type="ECO:0000313" key="9">
    <source>
        <dbReference type="Proteomes" id="UP000239001"/>
    </source>
</evidence>
<dbReference type="InterPro" id="IPR029056">
    <property type="entry name" value="Ribokinase-like"/>
</dbReference>
<evidence type="ECO:0000256" key="5">
    <source>
        <dbReference type="ARBA" id="ARBA00022840"/>
    </source>
</evidence>
<protein>
    <submittedName>
        <fullName evidence="8">Carbohydrate kinase</fullName>
    </submittedName>
</protein>
<organism evidence="8 9">
    <name type="scientific">Aphanothece hegewaldii CCALA 016</name>
    <dbReference type="NCBI Taxonomy" id="2107694"/>
    <lineage>
        <taxon>Bacteria</taxon>
        <taxon>Bacillati</taxon>
        <taxon>Cyanobacteriota</taxon>
        <taxon>Cyanophyceae</taxon>
        <taxon>Oscillatoriophycideae</taxon>
        <taxon>Chroococcales</taxon>
        <taxon>Aphanothecaceae</taxon>
        <taxon>Aphanothece</taxon>
    </lineage>
</organism>
<reference evidence="8 9" key="1">
    <citation type="submission" date="2018-03" db="EMBL/GenBank/DDBJ databases">
        <title>The ancient ancestry and fast evolution of plastids.</title>
        <authorList>
            <person name="Moore K.R."/>
            <person name="Magnabosco C."/>
            <person name="Momper L."/>
            <person name="Gold D.A."/>
            <person name="Bosak T."/>
            <person name="Fournier G.P."/>
        </authorList>
    </citation>
    <scope>NUCLEOTIDE SEQUENCE [LARGE SCALE GENOMIC DNA]</scope>
    <source>
        <strain evidence="8 9">CCALA 016</strain>
    </source>
</reference>
<dbReference type="GO" id="GO:0005524">
    <property type="term" value="F:ATP binding"/>
    <property type="evidence" value="ECO:0007669"/>
    <property type="project" value="UniProtKB-KW"/>
</dbReference>
<evidence type="ECO:0000256" key="2">
    <source>
        <dbReference type="ARBA" id="ARBA00022679"/>
    </source>
</evidence>
<keyword evidence="9" id="KW-1185">Reference proteome</keyword>
<dbReference type="PANTHER" id="PTHR43085:SF1">
    <property type="entry name" value="PSEUDOURIDINE KINASE-RELATED"/>
    <property type="match status" value="1"/>
</dbReference>
<keyword evidence="2 6" id="KW-0808">Transferase</keyword>
<sequence>MTSLILCLGEILFDLLADQNDREITQVTSWTSYPGGAPANVACALVKLGTPSAFMGCVGEDKQGDTLIDLLKTTGVDITGIQRHQTAPTRQVYVTRSKNGERHFASFGETPTTEFADTRLVADNLPNFLFRDAKILVLGTLGLAYPDTRQAMYRAIKLAKENQVKVLIDLNWRPVFWENLEDAPPLILEMLRCADTIKCSDDEAKWLFNTDRPQEIQQQLKTVKGVLVTKGEKGCQYCLGENLGQVDSFKVATVDTTGAGDSFLAGFIHQYLKQDEKIFLSEQIAKEIVIYASAVGALTTTKPGAIASQPNPQEVQTFLANYQH</sequence>
<name>A0A2T1LXN5_9CHRO</name>
<evidence type="ECO:0000256" key="4">
    <source>
        <dbReference type="ARBA" id="ARBA00022777"/>
    </source>
</evidence>